<feature type="signal peptide" evidence="2">
    <location>
        <begin position="1"/>
        <end position="27"/>
    </location>
</feature>
<dbReference type="HOGENOM" id="CLU_369649_0_0_1"/>
<evidence type="ECO:0000313" key="4">
    <source>
        <dbReference type="Proteomes" id="UP000006352"/>
    </source>
</evidence>
<keyword evidence="2" id="KW-0732">Signal</keyword>
<feature type="chain" id="PRO_5003779472" description="HAUS augmin-like complex subunit 6 N-terminal domain-containing protein" evidence="2">
    <location>
        <begin position="28"/>
        <end position="734"/>
    </location>
</feature>
<dbReference type="AlphaFoldDB" id="J4IAB5"/>
<dbReference type="Proteomes" id="UP000006352">
    <property type="component" value="Unassembled WGS sequence"/>
</dbReference>
<sequence length="734" mass="80647">MSVVLPYSLLILVHLHLLNYPLKDASGYDDRLFDPTRGGIRERTRAMEDICYFLVGQVEGGRERARSLLPMYPCLQPSDTTAFRISLSKYLESLRHNIIHPCHAEGKKISDNEKHQGRQTIPPASWWKDVVVRKSLLEECCGERFERLILALSTHALFKSILKLAGSPSRPSLAESSQYVLGNQSNAYITFLNIALSARRSWERSASVLVRRAQDLVILRAQLSDQEPQILSRYSNFSTDRLNALLESKHNDLLRKLWNGEDGPRSLHFLIDLVGLQGILAGTQSSISPESQPTLVVTPDTEQIIPSASTIPSLPITAAHHPTHLQSLDAPLFVLSAPPSIQTEDDQIPKHKAAIPLAVSERLEAAKYAQQSLQHALAYAERLRKDTVIRLRKVKAAPVPADASQESSGLGLNLWTASDGNKPNFNTAPISEFLATFSLPAPPSESALEERIARIRSELPSYTLASSSPPSDTSGLSTPEALPVVESVAPVNCLRKPLQRENRSLKPTDVKSKIAVHSQAGPPVKSSIPRFVTGDTGNSKAMGEQPSAHDAVALDARRISRKITRRASAAKTRRSTTFAKRDPHEEVDRIVEAFEDGSPSLSEGTATPKCTSMTIGVPLSTVKKSTARPSFDIERHERAIPIPLPRLRLSEMEEHDIHADSPIETPLPNHEEEPLENTSSSTGQRGLSSTDDDDYGGHSITLRDILLKAGSGDTVEFDLLADGEGPEDEEFEWG</sequence>
<name>J4IAB5_9APHY</name>
<feature type="region of interest" description="Disordered" evidence="1">
    <location>
        <begin position="660"/>
        <end position="698"/>
    </location>
</feature>
<evidence type="ECO:0000313" key="3">
    <source>
        <dbReference type="EMBL" id="CCM02621.1"/>
    </source>
</evidence>
<dbReference type="GeneID" id="24097532"/>
<evidence type="ECO:0000256" key="1">
    <source>
        <dbReference type="SAM" id="MobiDB-lite"/>
    </source>
</evidence>
<dbReference type="OrthoDB" id="5575722at2759"/>
<feature type="compositionally biased region" description="Low complexity" evidence="1">
    <location>
        <begin position="566"/>
        <end position="578"/>
    </location>
</feature>
<dbReference type="EMBL" id="HE797086">
    <property type="protein sequence ID" value="CCM02621.1"/>
    <property type="molecule type" value="Genomic_DNA"/>
</dbReference>
<feature type="region of interest" description="Disordered" evidence="1">
    <location>
        <begin position="564"/>
        <end position="583"/>
    </location>
</feature>
<keyword evidence="4" id="KW-1185">Reference proteome</keyword>
<evidence type="ECO:0000256" key="2">
    <source>
        <dbReference type="SAM" id="SignalP"/>
    </source>
</evidence>
<evidence type="ECO:0008006" key="5">
    <source>
        <dbReference type="Google" id="ProtNLM"/>
    </source>
</evidence>
<dbReference type="InParanoid" id="J4IAB5"/>
<reference evidence="3 4" key="1">
    <citation type="journal article" date="2012" name="Appl. Environ. Microbiol.">
        <title>Short-read sequencing for genomic analysis of the brown rot fungus Fibroporia radiculosa.</title>
        <authorList>
            <person name="Tang J.D."/>
            <person name="Perkins A.D."/>
            <person name="Sonstegard T.S."/>
            <person name="Schroeder S.G."/>
            <person name="Burgess S.C."/>
            <person name="Diehl S.V."/>
        </authorList>
    </citation>
    <scope>NUCLEOTIDE SEQUENCE [LARGE SCALE GENOMIC DNA]</scope>
    <source>
        <strain evidence="3 4">TFFH 294</strain>
    </source>
</reference>
<dbReference type="RefSeq" id="XP_012181904.1">
    <property type="nucleotide sequence ID" value="XM_012326514.1"/>
</dbReference>
<protein>
    <recommendedName>
        <fullName evidence="5">HAUS augmin-like complex subunit 6 N-terminal domain-containing protein</fullName>
    </recommendedName>
</protein>
<feature type="compositionally biased region" description="Polar residues" evidence="1">
    <location>
        <begin position="679"/>
        <end position="689"/>
    </location>
</feature>
<accession>J4IAB5</accession>
<proteinExistence type="predicted"/>
<gene>
    <name evidence="3" type="ORF">FIBRA_04724</name>
</gene>
<organism evidence="3 4">
    <name type="scientific">Fibroporia radiculosa</name>
    <dbReference type="NCBI Taxonomy" id="599839"/>
    <lineage>
        <taxon>Eukaryota</taxon>
        <taxon>Fungi</taxon>
        <taxon>Dikarya</taxon>
        <taxon>Basidiomycota</taxon>
        <taxon>Agaricomycotina</taxon>
        <taxon>Agaricomycetes</taxon>
        <taxon>Polyporales</taxon>
        <taxon>Fibroporiaceae</taxon>
        <taxon>Fibroporia</taxon>
    </lineage>
</organism>